<keyword evidence="3 5" id="KW-0804">Transcription</keyword>
<dbReference type="InterPro" id="IPR045084">
    <property type="entry name" value="AIB/MYC-like"/>
</dbReference>
<evidence type="ECO:0000259" key="7">
    <source>
        <dbReference type="PROSITE" id="PS50888"/>
    </source>
</evidence>
<evidence type="ECO:0000256" key="1">
    <source>
        <dbReference type="ARBA" id="ARBA00004123"/>
    </source>
</evidence>
<dbReference type="Gene3D" id="4.10.280.10">
    <property type="entry name" value="Helix-loop-helix DNA-binding domain"/>
    <property type="match status" value="1"/>
</dbReference>
<name>A0A397Z416_BRACM</name>
<protein>
    <recommendedName>
        <fullName evidence="5">Transcription factor</fullName>
        <shortName evidence="5">bHLH transcription factor</shortName>
    </recommendedName>
    <alternativeName>
        <fullName evidence="5">Basic helix-loop-helix protein</fullName>
    </alternativeName>
</protein>
<sequence length="468" mass="52856">MNLLNADYDLSMVDAFLNSSSPANRTRETTLKERLHAVVKVTHEAWCYAIFWKPSYHDISGEPVLNWGYGVYKGEDETDKTRRRRKTNAEEKLQRNKVLRELSSTISGVSFPVKDEDDDVELTDMEWFYLVSMTCSFRSGSGLAGKAFATYNPVWITGLDMINGSGCSRANQGGDLGLQTIVCIPSDNGVLELGSTEQIRENTGFFRKIRFLLNFKGYGAMNSSKPRPVYPPIQNNIIFSTATSSTSTTVRSSFAEDIKLEESDHSNIDVKAKLKRKRQKKPTHGREEPMNHVEVERLRREKLNQRFYALRAVVPNITGMDKASLLEDTVRYINELKLNAENAESKKDAVQIQLNKLNEEIAEQNAEKIAGRRNGSSSVCSGGEKTPEIEVKIDVKVMDRDALIRLESSKNNHPGARLMNAFMDLEVEVNHASISVMNDLMIQQVTVKMGSRVYKQEQLRDLLLSKIN</sequence>
<dbReference type="Proteomes" id="UP000264353">
    <property type="component" value="Chromosome A6"/>
</dbReference>
<dbReference type="SMART" id="SM00353">
    <property type="entry name" value="HLH"/>
    <property type="match status" value="1"/>
</dbReference>
<dbReference type="InterPro" id="IPR036638">
    <property type="entry name" value="HLH_DNA-bd_sf"/>
</dbReference>
<comment type="subcellular location">
    <subcellularLocation>
        <location evidence="1 5">Nucleus</location>
    </subcellularLocation>
</comment>
<dbReference type="InterPro" id="IPR025610">
    <property type="entry name" value="MYC/MYB_N"/>
</dbReference>
<organism evidence="8 9">
    <name type="scientific">Brassica campestris</name>
    <name type="common">Field mustard</name>
    <dbReference type="NCBI Taxonomy" id="3711"/>
    <lineage>
        <taxon>Eukaryota</taxon>
        <taxon>Viridiplantae</taxon>
        <taxon>Streptophyta</taxon>
        <taxon>Embryophyta</taxon>
        <taxon>Tracheophyta</taxon>
        <taxon>Spermatophyta</taxon>
        <taxon>Magnoliopsida</taxon>
        <taxon>eudicotyledons</taxon>
        <taxon>Gunneridae</taxon>
        <taxon>Pentapetalae</taxon>
        <taxon>rosids</taxon>
        <taxon>malvids</taxon>
        <taxon>Brassicales</taxon>
        <taxon>Brassicaceae</taxon>
        <taxon>Brassiceae</taxon>
        <taxon>Brassica</taxon>
    </lineage>
</organism>
<dbReference type="SUPFAM" id="SSF47459">
    <property type="entry name" value="HLH, helix-loop-helix DNA-binding domain"/>
    <property type="match status" value="1"/>
</dbReference>
<dbReference type="GO" id="GO:0046983">
    <property type="term" value="F:protein dimerization activity"/>
    <property type="evidence" value="ECO:0007669"/>
    <property type="project" value="InterPro"/>
</dbReference>
<keyword evidence="6" id="KW-0175">Coiled coil</keyword>
<dbReference type="PROSITE" id="PS50888">
    <property type="entry name" value="BHLH"/>
    <property type="match status" value="1"/>
</dbReference>
<evidence type="ECO:0000256" key="4">
    <source>
        <dbReference type="ARBA" id="ARBA00023242"/>
    </source>
</evidence>
<feature type="domain" description="BHLH" evidence="7">
    <location>
        <begin position="287"/>
        <end position="336"/>
    </location>
</feature>
<evidence type="ECO:0000313" key="9">
    <source>
        <dbReference type="Proteomes" id="UP000264353"/>
    </source>
</evidence>
<proteinExistence type="predicted"/>
<keyword evidence="4 5" id="KW-0539">Nucleus</keyword>
<dbReference type="GO" id="GO:0005634">
    <property type="term" value="C:nucleus"/>
    <property type="evidence" value="ECO:0007669"/>
    <property type="project" value="UniProtKB-SubCell"/>
</dbReference>
<accession>A0A397Z416</accession>
<keyword evidence="2 5" id="KW-0805">Transcription regulation</keyword>
<evidence type="ECO:0000313" key="8">
    <source>
        <dbReference type="EMBL" id="RID60439.1"/>
    </source>
</evidence>
<gene>
    <name evidence="8" type="ORF">BRARA_F03595</name>
</gene>
<dbReference type="EMBL" id="CM010633">
    <property type="protein sequence ID" value="RID60439.1"/>
    <property type="molecule type" value="Genomic_DNA"/>
</dbReference>
<dbReference type="AlphaFoldDB" id="A0A397Z416"/>
<dbReference type="InterPro" id="IPR011598">
    <property type="entry name" value="bHLH_dom"/>
</dbReference>
<dbReference type="Pfam" id="PF00010">
    <property type="entry name" value="HLH"/>
    <property type="match status" value="1"/>
</dbReference>
<dbReference type="PANTHER" id="PTHR11514">
    <property type="entry name" value="MYC"/>
    <property type="match status" value="1"/>
</dbReference>
<reference evidence="8 9" key="1">
    <citation type="submission" date="2018-06" db="EMBL/GenBank/DDBJ databases">
        <title>WGS assembly of Brassica rapa FPsc.</title>
        <authorList>
            <person name="Bowman J."/>
            <person name="Kohchi T."/>
            <person name="Yamato K."/>
            <person name="Jenkins J."/>
            <person name="Shu S."/>
            <person name="Ishizaki K."/>
            <person name="Yamaoka S."/>
            <person name="Nishihama R."/>
            <person name="Nakamura Y."/>
            <person name="Berger F."/>
            <person name="Adam C."/>
            <person name="Aki S."/>
            <person name="Althoff F."/>
            <person name="Araki T."/>
            <person name="Arteaga-Vazquez M."/>
            <person name="Balasubrmanian S."/>
            <person name="Bauer D."/>
            <person name="Boehm C."/>
            <person name="Briginshaw L."/>
            <person name="Caballero-Perez J."/>
            <person name="Catarino B."/>
            <person name="Chen F."/>
            <person name="Chiyoda S."/>
            <person name="Chovatia M."/>
            <person name="Davies K."/>
            <person name="Delmans M."/>
            <person name="Demura T."/>
            <person name="Dierschke T."/>
            <person name="Dolan L."/>
            <person name="Dorantes-Acosta A."/>
            <person name="Eklund D."/>
            <person name="Florent S."/>
            <person name="Flores-Sandoval E."/>
            <person name="Fujiyama A."/>
            <person name="Fukuzawa H."/>
            <person name="Galik B."/>
            <person name="Grimanelli D."/>
            <person name="Grimwood J."/>
            <person name="Grossniklaus U."/>
            <person name="Hamada T."/>
            <person name="Haseloff J."/>
            <person name="Hetherington A."/>
            <person name="Higo A."/>
            <person name="Hirakawa Y."/>
            <person name="Hundley H."/>
            <person name="Ikeda Y."/>
            <person name="Inoue K."/>
            <person name="Inoue S."/>
            <person name="Ishida S."/>
            <person name="Jia Q."/>
            <person name="Kakita M."/>
            <person name="Kanazawa T."/>
            <person name="Kawai Y."/>
            <person name="Kawashima T."/>
            <person name="Kennedy M."/>
            <person name="Kinose K."/>
            <person name="Kinoshita T."/>
            <person name="Kohara Y."/>
            <person name="Koide E."/>
            <person name="Komatsu K."/>
            <person name="Kopischke S."/>
            <person name="Kubo M."/>
            <person name="Kyozuka J."/>
            <person name="Lagercrantz U."/>
            <person name="Lin S."/>
            <person name="Lindquist E."/>
            <person name="Lipzen A."/>
            <person name="Lu C."/>
            <person name="Luna E."/>
            <person name="Martienssen R."/>
            <person name="Minamino N."/>
            <person name="Mizutani M."/>
            <person name="Mizutani M."/>
            <person name="Mochizuki N."/>
            <person name="Monte I."/>
            <person name="Mosher R."/>
            <person name="Nagasaki H."/>
            <person name="Nakagami H."/>
            <person name="Naramoto S."/>
            <person name="Nishitani K."/>
            <person name="Ohtani M."/>
            <person name="Okamoto T."/>
            <person name="Okumura M."/>
            <person name="Phillips J."/>
            <person name="Pollak B."/>
            <person name="Reinders A."/>
            <person name="Roevekamp M."/>
            <person name="Sano R."/>
            <person name="Sawa S."/>
            <person name="Schmid M."/>
            <person name="Shirakawa M."/>
            <person name="Solano R."/>
            <person name="Spunde A."/>
            <person name="Suetsugu N."/>
            <person name="Sugano S."/>
            <person name="Sugiyama A."/>
            <person name="Sun R."/>
            <person name="Suzuki Y."/>
            <person name="Takenaka M."/>
            <person name="Takezawa D."/>
            <person name="Tomogane H."/>
            <person name="Tsuzuki M."/>
            <person name="Ueda T."/>
            <person name="Umeda M."/>
            <person name="Ward J."/>
            <person name="Watanabe Y."/>
            <person name="Yazaki K."/>
            <person name="Yokoyama R."/>
            <person name="Yoshitake Y."/>
            <person name="Yotsui I."/>
            <person name="Zachgo S."/>
            <person name="Schmutz J."/>
        </authorList>
    </citation>
    <scope>NUCLEOTIDE SEQUENCE [LARGE SCALE GENOMIC DNA]</scope>
    <source>
        <strain evidence="9">cv. B-3</strain>
    </source>
</reference>
<evidence type="ECO:0000256" key="2">
    <source>
        <dbReference type="ARBA" id="ARBA00023015"/>
    </source>
</evidence>
<evidence type="ECO:0000256" key="3">
    <source>
        <dbReference type="ARBA" id="ARBA00023163"/>
    </source>
</evidence>
<evidence type="ECO:0000256" key="5">
    <source>
        <dbReference type="RuleBase" id="RU369104"/>
    </source>
</evidence>
<dbReference type="Pfam" id="PF14215">
    <property type="entry name" value="bHLH-MYC_N"/>
    <property type="match status" value="1"/>
</dbReference>
<evidence type="ECO:0000256" key="6">
    <source>
        <dbReference type="SAM" id="Coils"/>
    </source>
</evidence>
<feature type="coiled-coil region" evidence="6">
    <location>
        <begin position="326"/>
        <end position="374"/>
    </location>
</feature>
<dbReference type="GO" id="GO:0003700">
    <property type="term" value="F:DNA-binding transcription factor activity"/>
    <property type="evidence" value="ECO:0007669"/>
    <property type="project" value="InterPro"/>
</dbReference>
<dbReference type="PANTHER" id="PTHR11514:SF126">
    <property type="entry name" value="TRANSCRIPTION FACTOR"/>
    <property type="match status" value="1"/>
</dbReference>